<organism evidence="4 5">
    <name type="scientific">Parelaphostrongylus tenuis</name>
    <name type="common">Meningeal worm</name>
    <dbReference type="NCBI Taxonomy" id="148309"/>
    <lineage>
        <taxon>Eukaryota</taxon>
        <taxon>Metazoa</taxon>
        <taxon>Ecdysozoa</taxon>
        <taxon>Nematoda</taxon>
        <taxon>Chromadorea</taxon>
        <taxon>Rhabditida</taxon>
        <taxon>Rhabditina</taxon>
        <taxon>Rhabditomorpha</taxon>
        <taxon>Strongyloidea</taxon>
        <taxon>Metastrongylidae</taxon>
        <taxon>Parelaphostrongylus</taxon>
    </lineage>
</organism>
<dbReference type="InterPro" id="IPR009057">
    <property type="entry name" value="Homeodomain-like_sf"/>
</dbReference>
<evidence type="ECO:0000256" key="1">
    <source>
        <dbReference type="ARBA" id="ARBA00004123"/>
    </source>
</evidence>
<dbReference type="Pfam" id="PF05225">
    <property type="entry name" value="HTH_psq"/>
    <property type="match status" value="1"/>
</dbReference>
<protein>
    <recommendedName>
        <fullName evidence="3">HTH psq-type domain-containing protein</fullName>
    </recommendedName>
</protein>
<proteinExistence type="predicted"/>
<dbReference type="GO" id="GO:0003677">
    <property type="term" value="F:DNA binding"/>
    <property type="evidence" value="ECO:0007669"/>
    <property type="project" value="InterPro"/>
</dbReference>
<gene>
    <name evidence="4" type="ORF">KIN20_011168</name>
</gene>
<accession>A0AAD5M8Z9</accession>
<dbReference type="InterPro" id="IPR007889">
    <property type="entry name" value="HTH_Psq"/>
</dbReference>
<evidence type="ECO:0000259" key="3">
    <source>
        <dbReference type="Pfam" id="PF05225"/>
    </source>
</evidence>
<comment type="caution">
    <text evidence="4">The sequence shown here is derived from an EMBL/GenBank/DDBJ whole genome shotgun (WGS) entry which is preliminary data.</text>
</comment>
<feature type="domain" description="HTH psq-type" evidence="3">
    <location>
        <begin position="29"/>
        <end position="63"/>
    </location>
</feature>
<dbReference type="SUPFAM" id="SSF46689">
    <property type="entry name" value="Homeodomain-like"/>
    <property type="match status" value="1"/>
</dbReference>
<feature type="region of interest" description="Disordered" evidence="2">
    <location>
        <begin position="1"/>
        <end position="21"/>
    </location>
</feature>
<comment type="subcellular location">
    <subcellularLocation>
        <location evidence="1">Nucleus</location>
    </subcellularLocation>
</comment>
<name>A0AAD5M8Z9_PARTN</name>
<dbReference type="Gene3D" id="1.10.10.60">
    <property type="entry name" value="Homeodomain-like"/>
    <property type="match status" value="1"/>
</dbReference>
<evidence type="ECO:0000256" key="2">
    <source>
        <dbReference type="SAM" id="MobiDB-lite"/>
    </source>
</evidence>
<reference evidence="4" key="1">
    <citation type="submission" date="2021-06" db="EMBL/GenBank/DDBJ databases">
        <title>Parelaphostrongylus tenuis whole genome reference sequence.</title>
        <authorList>
            <person name="Garwood T.J."/>
            <person name="Larsen P.A."/>
            <person name="Fountain-Jones N.M."/>
            <person name="Garbe J.R."/>
            <person name="Macchietto M.G."/>
            <person name="Kania S.A."/>
            <person name="Gerhold R.W."/>
            <person name="Richards J.E."/>
            <person name="Wolf T.M."/>
        </authorList>
    </citation>
    <scope>NUCLEOTIDE SEQUENCE</scope>
    <source>
        <strain evidence="4">MNPRO001-30</strain>
        <tissue evidence="4">Meninges</tissue>
    </source>
</reference>
<keyword evidence="5" id="KW-1185">Reference proteome</keyword>
<dbReference type="Proteomes" id="UP001196413">
    <property type="component" value="Unassembled WGS sequence"/>
</dbReference>
<dbReference type="GO" id="GO:0005634">
    <property type="term" value="C:nucleus"/>
    <property type="evidence" value="ECO:0007669"/>
    <property type="project" value="UniProtKB-SubCell"/>
</dbReference>
<dbReference type="EMBL" id="JAHQIW010002010">
    <property type="protein sequence ID" value="KAJ1354285.1"/>
    <property type="molecule type" value="Genomic_DNA"/>
</dbReference>
<evidence type="ECO:0000313" key="5">
    <source>
        <dbReference type="Proteomes" id="UP001196413"/>
    </source>
</evidence>
<sequence>MGFHVYKSTIPLPPGPDSKRRRGYYTRSTLCNAVKQVMCGKMTVTQAAQHYKIPRTTIQKHFSKAREQHIVKDLYIRRMQALERDLLDQVVPESVFRTRIIYSWYRSPVVIWSEYLASGSS</sequence>
<evidence type="ECO:0000313" key="4">
    <source>
        <dbReference type="EMBL" id="KAJ1354285.1"/>
    </source>
</evidence>
<dbReference type="AlphaFoldDB" id="A0AAD5M8Z9"/>